<accession>A0A552U9T6</accession>
<organism evidence="2 3">
    <name type="scientific">Glacieibacterium frigidum</name>
    <dbReference type="NCBI Taxonomy" id="2593303"/>
    <lineage>
        <taxon>Bacteria</taxon>
        <taxon>Pseudomonadati</taxon>
        <taxon>Pseudomonadota</taxon>
        <taxon>Alphaproteobacteria</taxon>
        <taxon>Sphingomonadales</taxon>
        <taxon>Sphingosinicellaceae</taxon>
        <taxon>Glacieibacterium</taxon>
    </lineage>
</organism>
<evidence type="ECO:0000256" key="1">
    <source>
        <dbReference type="SAM" id="Phobius"/>
    </source>
</evidence>
<evidence type="ECO:0000313" key="2">
    <source>
        <dbReference type="EMBL" id="TRW14986.1"/>
    </source>
</evidence>
<gene>
    <name evidence="2" type="ORF">FMM06_15115</name>
</gene>
<reference evidence="2 3" key="1">
    <citation type="submission" date="2019-07" db="EMBL/GenBank/DDBJ databases">
        <title>Novel species isolated from glacier.</title>
        <authorList>
            <person name="Liu Q."/>
            <person name="Xin Y.-H."/>
        </authorList>
    </citation>
    <scope>NUCLEOTIDE SEQUENCE [LARGE SCALE GENOMIC DNA]</scope>
    <source>
        <strain evidence="2 3">LB1R16</strain>
    </source>
</reference>
<keyword evidence="3" id="KW-1185">Reference proteome</keyword>
<protein>
    <submittedName>
        <fullName evidence="2">Uncharacterized protein</fullName>
    </submittedName>
</protein>
<sequence length="113" mass="12435">MITPEKIQFFQAVSPIVSTAIVAGVGGWVITTWMRIKNGYPLEGSWGQTIKPITTNEDKERIKLIGSENAQLRAELAGVKDRLAVLERIATDSGSRLSQTIDDLRDPRDVAVN</sequence>
<dbReference type="EMBL" id="VJWA01000002">
    <property type="protein sequence ID" value="TRW14986.1"/>
    <property type="molecule type" value="Genomic_DNA"/>
</dbReference>
<keyword evidence="1" id="KW-1133">Transmembrane helix</keyword>
<dbReference type="Proteomes" id="UP000317894">
    <property type="component" value="Unassembled WGS sequence"/>
</dbReference>
<keyword evidence="1" id="KW-0812">Transmembrane</keyword>
<keyword evidence="1" id="KW-0472">Membrane</keyword>
<dbReference type="RefSeq" id="WP_144335155.1">
    <property type="nucleotide sequence ID" value="NZ_VJWA01000002.1"/>
</dbReference>
<dbReference type="OrthoDB" id="7391494at2"/>
<feature type="transmembrane region" description="Helical" evidence="1">
    <location>
        <begin position="12"/>
        <end position="30"/>
    </location>
</feature>
<comment type="caution">
    <text evidence="2">The sequence shown here is derived from an EMBL/GenBank/DDBJ whole genome shotgun (WGS) entry which is preliminary data.</text>
</comment>
<dbReference type="AlphaFoldDB" id="A0A552U9T6"/>
<evidence type="ECO:0000313" key="3">
    <source>
        <dbReference type="Proteomes" id="UP000317894"/>
    </source>
</evidence>
<proteinExistence type="predicted"/>
<name>A0A552U9T6_9SPHN</name>